<organism evidence="1 2">
    <name type="scientific">Bacillus safensis</name>
    <dbReference type="NCBI Taxonomy" id="561879"/>
    <lineage>
        <taxon>Bacteria</taxon>
        <taxon>Bacillati</taxon>
        <taxon>Bacillota</taxon>
        <taxon>Bacilli</taxon>
        <taxon>Bacillales</taxon>
        <taxon>Bacillaceae</taxon>
        <taxon>Bacillus</taxon>
    </lineage>
</organism>
<dbReference type="Proteomes" id="UP000464658">
    <property type="component" value="Chromosome"/>
</dbReference>
<accession>A0A5S9MAN3</accession>
<dbReference type="Gene3D" id="3.40.970.40">
    <property type="entry name" value="fibrinogen binding protein from staphylococcus aureus domain like"/>
    <property type="match status" value="1"/>
</dbReference>
<protein>
    <submittedName>
        <fullName evidence="1">Uncharacterized protein</fullName>
    </submittedName>
</protein>
<reference evidence="1 2" key="1">
    <citation type="submission" date="2019-12" db="EMBL/GenBank/DDBJ databases">
        <title>Full genome sequence of a Bacillus safensis strain isolated from commercially available natto in Indonesia.</title>
        <authorList>
            <person name="Yoshida M."/>
            <person name="Uomi M."/>
            <person name="Waturangi D."/>
            <person name="Ekaputri J.J."/>
            <person name="Setiamarga D.H.E."/>
        </authorList>
    </citation>
    <scope>NUCLEOTIDE SEQUENCE [LARGE SCALE GENOMIC DNA]</scope>
    <source>
        <strain evidence="1 2">IDN1</strain>
    </source>
</reference>
<proteinExistence type="predicted"/>
<sequence length="89" mass="10639">MPIKKRFQIHCSTCFSSFACILFTPQLTRKDGKEYFYLLELQHVHGEMKTFDSLSQLLDRFYFGKAERDRVKQQAADLERFVVNEKKKK</sequence>
<evidence type="ECO:0000313" key="1">
    <source>
        <dbReference type="EMBL" id="BBP89214.1"/>
    </source>
</evidence>
<gene>
    <name evidence="1" type="ORF">BsIDN1_28320</name>
</gene>
<dbReference type="EMBL" id="AP021906">
    <property type="protein sequence ID" value="BBP89214.1"/>
    <property type="molecule type" value="Genomic_DNA"/>
</dbReference>
<name>A0A5S9MAN3_BACIA</name>
<evidence type="ECO:0000313" key="2">
    <source>
        <dbReference type="Proteomes" id="UP000464658"/>
    </source>
</evidence>
<dbReference type="AlphaFoldDB" id="A0A5S9MAN3"/>
<dbReference type="Pfam" id="PF05833">
    <property type="entry name" value="NFACT_N"/>
    <property type="match status" value="1"/>
</dbReference>
<dbReference type="PROSITE" id="PS51257">
    <property type="entry name" value="PROKAR_LIPOPROTEIN"/>
    <property type="match status" value="1"/>
</dbReference>